<evidence type="ECO:0000256" key="3">
    <source>
        <dbReference type="ARBA" id="ARBA00022840"/>
    </source>
</evidence>
<evidence type="ECO:0000256" key="2">
    <source>
        <dbReference type="ARBA" id="ARBA00022741"/>
    </source>
</evidence>
<dbReference type="InterPro" id="IPR011009">
    <property type="entry name" value="Kinase-like_dom_sf"/>
</dbReference>
<evidence type="ECO:0000256" key="4">
    <source>
        <dbReference type="PROSITE-ProRule" id="PRU10141"/>
    </source>
</evidence>
<dbReference type="CDD" id="cd13999">
    <property type="entry name" value="STKc_MAP3K-like"/>
    <property type="match status" value="1"/>
</dbReference>
<dbReference type="PROSITE" id="PS50011">
    <property type="entry name" value="PROTEIN_KINASE_DOM"/>
    <property type="match status" value="1"/>
</dbReference>
<keyword evidence="2 4" id="KW-0547">Nucleotide-binding</keyword>
<dbReference type="EMBL" id="MLAK01000892">
    <property type="protein sequence ID" value="OHT01877.1"/>
    <property type="molecule type" value="Genomic_DNA"/>
</dbReference>
<dbReference type="PROSITE" id="PS00108">
    <property type="entry name" value="PROTEIN_KINASE_ST"/>
    <property type="match status" value="1"/>
</dbReference>
<evidence type="ECO:0000313" key="7">
    <source>
        <dbReference type="Proteomes" id="UP000179807"/>
    </source>
</evidence>
<evidence type="ECO:0000256" key="1">
    <source>
        <dbReference type="ARBA" id="ARBA00022527"/>
    </source>
</evidence>
<organism evidence="6 7">
    <name type="scientific">Tritrichomonas foetus</name>
    <dbReference type="NCBI Taxonomy" id="1144522"/>
    <lineage>
        <taxon>Eukaryota</taxon>
        <taxon>Metamonada</taxon>
        <taxon>Parabasalia</taxon>
        <taxon>Tritrichomonadida</taxon>
        <taxon>Tritrichomonadidae</taxon>
        <taxon>Tritrichomonas</taxon>
    </lineage>
</organism>
<dbReference type="VEuPathDB" id="TrichDB:TRFO_31225"/>
<keyword evidence="3 4" id="KW-0067">ATP-binding</keyword>
<dbReference type="SUPFAM" id="SSF48371">
    <property type="entry name" value="ARM repeat"/>
    <property type="match status" value="1"/>
</dbReference>
<dbReference type="GO" id="GO:0005524">
    <property type="term" value="F:ATP binding"/>
    <property type="evidence" value="ECO:0007669"/>
    <property type="project" value="UniProtKB-UniRule"/>
</dbReference>
<dbReference type="Pfam" id="PF07714">
    <property type="entry name" value="PK_Tyr_Ser-Thr"/>
    <property type="match status" value="1"/>
</dbReference>
<accession>A0A1J4JX74</accession>
<keyword evidence="1" id="KW-0418">Kinase</keyword>
<sequence length="1084" mass="124637">MSDFSIPIIQWIQNLKHHLHFILLSCSRENTFIHSCKFQEMGTYLLEFLKKIDQYSSPRDSSLEENQRFRNLLYLIEDMTKFVKMYDRDHFLNSIIAYKTNVVAEKIKNFRTRFNELCRLLNLVSPNAKQPYPQNTNQFILNDIYDSKTLVKEIENLLNNNNNNNNSKADVNKVVIDNQQVLRQRILELHSNINERQMVINTQAKVLNSDDVSKQLEKYKEWEANLNDYILSDQIIGKGTFSIVYLGCNKVTNKIVAIKQLHRTEFTQKELEMYKREIDTLLGAQHPCLLPFLGITLQHPYCILTEYISGGTLFSRLHRKELNQKILTPTNKTIIAIGVAHGMEFLHSKNLIHRDLKSLNILLDEEGLPFIGDFGLSRSLNTEKDLMTKGVGTSQWMAPEVLNSEHYNCKVDVYSFAIIMWELLTEEIPYKDVLDHNVVTQVLNFNKRPAIPEDCPQNIASFISDCWDRDPDHRPSFQTIVKMLDSGEIEFTGTEREEVDKYLESIITEDDLRKSALEIFQGMNEKSSQENIEALKQLETKDLVDALVQFLTEATESKQITQFLKLCFEAHEELSLEFEPAFPAFFNFLKKNVNSEIILLSSKIANENKESPFYFGVEELQVIILYMNEAGIDINALNLLHTIAENRLLHDNADFCAVIPGLLISVQIAQTEDVLISILSLFEKIMNYPEFVSTIIENNGEVILSIALLRSPQIPLKLLRHVFSNNPAPNIQCAELIIPRLKDLLIIDPILTLQILKLLLQLKGSFKLFGKLPQNPLVTVLTTDTPDSIIILALKVSFSLFSNPSTFNLMLEIEKVIESHLLSENLAIAQLSALCLTLLPRDCIDLLCNDTISQFLTKALQPNKEYNHSNVEKRNNFTVCALRIAGIMTDTKEGTEFVMKFIDLLFPLLRSENDNVRRFTFIIFTAFSTYDQEIECFNDCIEMMIENAQKYDGYPLIFLANVTVNPDLATTCSKYIDKLIKLMDDEIYDSFPIIWRISTTPESFDQWSTSMRDLVKCLMPFADGDIHQLVMELFQSISICKAGKCALRDENVNLYLKEKLIDVAADDPMKPVYVRIMSRIKNVL</sequence>
<protein>
    <recommendedName>
        <fullName evidence="5">Protein kinase domain-containing protein</fullName>
    </recommendedName>
</protein>
<keyword evidence="1" id="KW-0808">Transferase</keyword>
<dbReference type="InterPro" id="IPR001245">
    <property type="entry name" value="Ser-Thr/Tyr_kinase_cat_dom"/>
</dbReference>
<dbReference type="PANTHER" id="PTHR23257">
    <property type="entry name" value="SERINE-THREONINE PROTEIN KINASE"/>
    <property type="match status" value="1"/>
</dbReference>
<dbReference type="AlphaFoldDB" id="A0A1J4JX74"/>
<dbReference type="InterPro" id="IPR000719">
    <property type="entry name" value="Prot_kinase_dom"/>
</dbReference>
<dbReference type="GeneID" id="94842510"/>
<dbReference type="InterPro" id="IPR008271">
    <property type="entry name" value="Ser/Thr_kinase_AS"/>
</dbReference>
<evidence type="ECO:0000313" key="6">
    <source>
        <dbReference type="EMBL" id="OHT01877.1"/>
    </source>
</evidence>
<dbReference type="InterPro" id="IPR050167">
    <property type="entry name" value="Ser_Thr_protein_kinase"/>
</dbReference>
<proteinExistence type="predicted"/>
<dbReference type="PROSITE" id="PS00107">
    <property type="entry name" value="PROTEIN_KINASE_ATP"/>
    <property type="match status" value="1"/>
</dbReference>
<dbReference type="InterPro" id="IPR016024">
    <property type="entry name" value="ARM-type_fold"/>
</dbReference>
<evidence type="ECO:0000259" key="5">
    <source>
        <dbReference type="PROSITE" id="PS50011"/>
    </source>
</evidence>
<feature type="binding site" evidence="4">
    <location>
        <position position="259"/>
    </location>
    <ligand>
        <name>ATP</name>
        <dbReference type="ChEBI" id="CHEBI:30616"/>
    </ligand>
</feature>
<dbReference type="GO" id="GO:0004674">
    <property type="term" value="F:protein serine/threonine kinase activity"/>
    <property type="evidence" value="ECO:0007669"/>
    <property type="project" value="UniProtKB-KW"/>
</dbReference>
<feature type="domain" description="Protein kinase" evidence="5">
    <location>
        <begin position="230"/>
        <end position="492"/>
    </location>
</feature>
<name>A0A1J4JX74_9EUKA</name>
<dbReference type="SMART" id="SM00220">
    <property type="entry name" value="S_TKc"/>
    <property type="match status" value="1"/>
</dbReference>
<dbReference type="Gene3D" id="1.10.510.10">
    <property type="entry name" value="Transferase(Phosphotransferase) domain 1"/>
    <property type="match status" value="1"/>
</dbReference>
<dbReference type="Proteomes" id="UP000179807">
    <property type="component" value="Unassembled WGS sequence"/>
</dbReference>
<comment type="caution">
    <text evidence="6">The sequence shown here is derived from an EMBL/GenBank/DDBJ whole genome shotgun (WGS) entry which is preliminary data.</text>
</comment>
<dbReference type="OrthoDB" id="339325at2759"/>
<keyword evidence="1" id="KW-0723">Serine/threonine-protein kinase</keyword>
<dbReference type="GO" id="GO:0007165">
    <property type="term" value="P:signal transduction"/>
    <property type="evidence" value="ECO:0007669"/>
    <property type="project" value="TreeGrafter"/>
</dbReference>
<reference evidence="6" key="1">
    <citation type="submission" date="2016-10" db="EMBL/GenBank/DDBJ databases">
        <authorList>
            <person name="Benchimol M."/>
            <person name="Almeida L.G."/>
            <person name="Vasconcelos A.T."/>
            <person name="Perreira-Neves A."/>
            <person name="Rosa I.A."/>
            <person name="Tasca T."/>
            <person name="Bogo M.R."/>
            <person name="de Souza W."/>
        </authorList>
    </citation>
    <scope>NUCLEOTIDE SEQUENCE [LARGE SCALE GENOMIC DNA]</scope>
    <source>
        <strain evidence="6">K</strain>
    </source>
</reference>
<keyword evidence="7" id="KW-1185">Reference proteome</keyword>
<dbReference type="SUPFAM" id="SSF56112">
    <property type="entry name" value="Protein kinase-like (PK-like)"/>
    <property type="match status" value="1"/>
</dbReference>
<dbReference type="PANTHER" id="PTHR23257:SF958">
    <property type="entry name" value="SERINE_THREONINE-PROTEIN KINASE WNK4"/>
    <property type="match status" value="1"/>
</dbReference>
<dbReference type="PRINTS" id="PR00109">
    <property type="entry name" value="TYRKINASE"/>
</dbReference>
<dbReference type="GO" id="GO:0005737">
    <property type="term" value="C:cytoplasm"/>
    <property type="evidence" value="ECO:0007669"/>
    <property type="project" value="TreeGrafter"/>
</dbReference>
<dbReference type="RefSeq" id="XP_068355013.1">
    <property type="nucleotide sequence ID" value="XM_068507806.1"/>
</dbReference>
<gene>
    <name evidence="6" type="ORF">TRFO_31225</name>
</gene>
<dbReference type="InterPro" id="IPR017441">
    <property type="entry name" value="Protein_kinase_ATP_BS"/>
</dbReference>